<keyword evidence="3" id="KW-1185">Reference proteome</keyword>
<comment type="caution">
    <text evidence="2">The sequence shown here is derived from an EMBL/GenBank/DDBJ whole genome shotgun (WGS) entry which is preliminary data.</text>
</comment>
<organism evidence="2 3">
    <name type="scientific">Chaetomium strumarium</name>
    <dbReference type="NCBI Taxonomy" id="1170767"/>
    <lineage>
        <taxon>Eukaryota</taxon>
        <taxon>Fungi</taxon>
        <taxon>Dikarya</taxon>
        <taxon>Ascomycota</taxon>
        <taxon>Pezizomycotina</taxon>
        <taxon>Sordariomycetes</taxon>
        <taxon>Sordariomycetidae</taxon>
        <taxon>Sordariales</taxon>
        <taxon>Chaetomiaceae</taxon>
        <taxon>Chaetomium</taxon>
    </lineage>
</organism>
<feature type="region of interest" description="Disordered" evidence="1">
    <location>
        <begin position="97"/>
        <end position="129"/>
    </location>
</feature>
<name>A0AAJ0M4Q7_9PEZI</name>
<reference evidence="2" key="1">
    <citation type="journal article" date="2023" name="Mol. Phylogenet. Evol.">
        <title>Genome-scale phylogeny and comparative genomics of the fungal order Sordariales.</title>
        <authorList>
            <person name="Hensen N."/>
            <person name="Bonometti L."/>
            <person name="Westerberg I."/>
            <person name="Brannstrom I.O."/>
            <person name="Guillou S."/>
            <person name="Cros-Aarteil S."/>
            <person name="Calhoun S."/>
            <person name="Haridas S."/>
            <person name="Kuo A."/>
            <person name="Mondo S."/>
            <person name="Pangilinan J."/>
            <person name="Riley R."/>
            <person name="LaButti K."/>
            <person name="Andreopoulos B."/>
            <person name="Lipzen A."/>
            <person name="Chen C."/>
            <person name="Yan M."/>
            <person name="Daum C."/>
            <person name="Ng V."/>
            <person name="Clum A."/>
            <person name="Steindorff A."/>
            <person name="Ohm R.A."/>
            <person name="Martin F."/>
            <person name="Silar P."/>
            <person name="Natvig D.O."/>
            <person name="Lalanne C."/>
            <person name="Gautier V."/>
            <person name="Ament-Velasquez S.L."/>
            <person name="Kruys A."/>
            <person name="Hutchinson M.I."/>
            <person name="Powell A.J."/>
            <person name="Barry K."/>
            <person name="Miller A.N."/>
            <person name="Grigoriev I.V."/>
            <person name="Debuchy R."/>
            <person name="Gladieux P."/>
            <person name="Hiltunen Thoren M."/>
            <person name="Johannesson H."/>
        </authorList>
    </citation>
    <scope>NUCLEOTIDE SEQUENCE</scope>
    <source>
        <strain evidence="2">CBS 333.67</strain>
    </source>
</reference>
<gene>
    <name evidence="2" type="ORF">B0T15DRAFT_551047</name>
</gene>
<feature type="compositionally biased region" description="Polar residues" evidence="1">
    <location>
        <begin position="113"/>
        <end position="129"/>
    </location>
</feature>
<dbReference type="GeneID" id="87889091"/>
<proteinExistence type="predicted"/>
<dbReference type="AlphaFoldDB" id="A0AAJ0M4Q7"/>
<accession>A0AAJ0M4Q7</accession>
<sequence length="241" mass="27300">MGGKIWSVEEEQIFWKDLIPHSPKRLDEDFHNNKEKPWAWVAAEMSKRVTVPRRKYTGLGVYEHYFLNAYQARFSPNVGQLAVPYWRFEQSLKKKQKKKTIEKKRLENEEQGEQSQAPSAEEGNNTATGSFDSPIAIDCQFVKARLCQYPTHRPCLDSSLPQPYHGSSLPAPIGFAVSSAIPNPVPHGAMHSQYHSDNNEFAANHDHLESTEVEDEGLFVNQSAADCVNAMAPWSPSYPQQ</sequence>
<reference evidence="2" key="2">
    <citation type="submission" date="2023-06" db="EMBL/GenBank/DDBJ databases">
        <authorList>
            <consortium name="Lawrence Berkeley National Laboratory"/>
            <person name="Mondo S.J."/>
            <person name="Hensen N."/>
            <person name="Bonometti L."/>
            <person name="Westerberg I."/>
            <person name="Brannstrom I.O."/>
            <person name="Guillou S."/>
            <person name="Cros-Aarteil S."/>
            <person name="Calhoun S."/>
            <person name="Haridas S."/>
            <person name="Kuo A."/>
            <person name="Pangilinan J."/>
            <person name="Riley R."/>
            <person name="Labutti K."/>
            <person name="Andreopoulos B."/>
            <person name="Lipzen A."/>
            <person name="Chen C."/>
            <person name="Yanf M."/>
            <person name="Daum C."/>
            <person name="Ng V."/>
            <person name="Clum A."/>
            <person name="Steindorff A."/>
            <person name="Ohm R."/>
            <person name="Martin F."/>
            <person name="Silar P."/>
            <person name="Natvig D."/>
            <person name="Lalanne C."/>
            <person name="Gautier V."/>
            <person name="Ament-Velasquez S.L."/>
            <person name="Kruys A."/>
            <person name="Hutchinson M.I."/>
            <person name="Powell A.J."/>
            <person name="Barry K."/>
            <person name="Miller A.N."/>
            <person name="Grigoriev I.V."/>
            <person name="Debuchy R."/>
            <person name="Gladieux P."/>
            <person name="Thoren M.H."/>
            <person name="Johannesson H."/>
        </authorList>
    </citation>
    <scope>NUCLEOTIDE SEQUENCE</scope>
    <source>
        <strain evidence="2">CBS 333.67</strain>
    </source>
</reference>
<dbReference type="RefSeq" id="XP_062724515.1">
    <property type="nucleotide sequence ID" value="XM_062870262.1"/>
</dbReference>
<dbReference type="Proteomes" id="UP001273166">
    <property type="component" value="Unassembled WGS sequence"/>
</dbReference>
<evidence type="ECO:0000313" key="2">
    <source>
        <dbReference type="EMBL" id="KAK3308735.1"/>
    </source>
</evidence>
<evidence type="ECO:0000256" key="1">
    <source>
        <dbReference type="SAM" id="MobiDB-lite"/>
    </source>
</evidence>
<protein>
    <submittedName>
        <fullName evidence="2">Uncharacterized protein</fullName>
    </submittedName>
</protein>
<evidence type="ECO:0000313" key="3">
    <source>
        <dbReference type="Proteomes" id="UP001273166"/>
    </source>
</evidence>
<dbReference type="EMBL" id="JAUDZG010000002">
    <property type="protein sequence ID" value="KAK3308735.1"/>
    <property type="molecule type" value="Genomic_DNA"/>
</dbReference>